<protein>
    <recommendedName>
        <fullName evidence="3">Prepilin-type N-terminal cleavage/methylation domain-containing protein</fullName>
    </recommendedName>
</protein>
<comment type="caution">
    <text evidence="1">The sequence shown here is derived from an EMBL/GenBank/DDBJ whole genome shotgun (WGS) entry which is preliminary data.</text>
</comment>
<name>S3LEB7_9SPIR</name>
<sequence>MTYTETLAALAILFFFFTAAGQIGTPLLKTIHTVKTAEYEQKNLIFIEQSFRKACKHKPVDLHGWQYAVGAVSGLEKVKTSLRYEKGNVRVYQADIVFNGKPISILTESE</sequence>
<accession>S3LEB7</accession>
<organism evidence="1 2">
    <name type="scientific">Treponema vincentii F0403</name>
    <dbReference type="NCBI Taxonomy" id="1125702"/>
    <lineage>
        <taxon>Bacteria</taxon>
        <taxon>Pseudomonadati</taxon>
        <taxon>Spirochaetota</taxon>
        <taxon>Spirochaetia</taxon>
        <taxon>Spirochaetales</taxon>
        <taxon>Treponemataceae</taxon>
        <taxon>Treponema</taxon>
    </lineage>
</organism>
<reference evidence="1 2" key="1">
    <citation type="submission" date="2013-04" db="EMBL/GenBank/DDBJ databases">
        <title>The Genome Sequence of Treponema vincentii F0403.</title>
        <authorList>
            <consortium name="The Broad Institute Genomics Platform"/>
            <person name="Earl A."/>
            <person name="Ward D."/>
            <person name="Feldgarden M."/>
            <person name="Gevers D."/>
            <person name="Leonetti C."/>
            <person name="Izard J."/>
            <person name="Walker B."/>
            <person name="Young S."/>
            <person name="Zeng Q."/>
            <person name="Gargeya S."/>
            <person name="Fitzgerald M."/>
            <person name="Haas B."/>
            <person name="Abouelleil A."/>
            <person name="Allen A.W."/>
            <person name="Alvarado L."/>
            <person name="Arachchi H.M."/>
            <person name="Berlin A.M."/>
            <person name="Chapman S.B."/>
            <person name="Gainer-Dewar J."/>
            <person name="Goldberg J."/>
            <person name="Griggs A."/>
            <person name="Gujja S."/>
            <person name="Hansen M."/>
            <person name="Howarth C."/>
            <person name="Imamovic A."/>
            <person name="Ireland A."/>
            <person name="Larimer J."/>
            <person name="McCowan C."/>
            <person name="Murphy C."/>
            <person name="Pearson M."/>
            <person name="Poon T.W."/>
            <person name="Priest M."/>
            <person name="Roberts A."/>
            <person name="Saif S."/>
            <person name="Shea T."/>
            <person name="Sisk P."/>
            <person name="Sykes S."/>
            <person name="Wortman J."/>
            <person name="Nusbaum C."/>
            <person name="Birren B."/>
        </authorList>
    </citation>
    <scope>NUCLEOTIDE SEQUENCE [LARGE SCALE GENOMIC DNA]</scope>
    <source>
        <strain evidence="1 2">F0403</strain>
    </source>
</reference>
<dbReference type="Proteomes" id="UP000014605">
    <property type="component" value="Unassembled WGS sequence"/>
</dbReference>
<evidence type="ECO:0008006" key="3">
    <source>
        <dbReference type="Google" id="ProtNLM"/>
    </source>
</evidence>
<evidence type="ECO:0000313" key="1">
    <source>
        <dbReference type="EMBL" id="EPF47856.1"/>
    </source>
</evidence>
<keyword evidence="2" id="KW-1185">Reference proteome</keyword>
<gene>
    <name evidence="1" type="ORF">HMPREF1222_00116</name>
</gene>
<dbReference type="AlphaFoldDB" id="S3LEB7"/>
<dbReference type="EMBL" id="ATFC01000001">
    <property type="protein sequence ID" value="EPF47856.1"/>
    <property type="molecule type" value="Genomic_DNA"/>
</dbReference>
<proteinExistence type="predicted"/>
<dbReference type="PATRIC" id="fig|1125702.3.peg.120"/>
<dbReference type="RefSeq" id="WP_016517759.1">
    <property type="nucleotide sequence ID" value="NZ_KE332512.1"/>
</dbReference>
<dbReference type="HOGENOM" id="CLU_2169967_0_0_12"/>
<evidence type="ECO:0000313" key="2">
    <source>
        <dbReference type="Proteomes" id="UP000014605"/>
    </source>
</evidence>
<dbReference type="GeneID" id="301460330"/>